<accession>A0A154L3Q7</accession>
<dbReference type="SUPFAM" id="SSF51695">
    <property type="entry name" value="PLC-like phosphodiesterases"/>
    <property type="match status" value="1"/>
</dbReference>
<feature type="domain" description="GP-PDE" evidence="1">
    <location>
        <begin position="5"/>
        <end position="240"/>
    </location>
</feature>
<proteinExistence type="predicted"/>
<dbReference type="RefSeq" id="WP_062952200.1">
    <property type="nucleotide sequence ID" value="NZ_LPVY01000014.1"/>
</dbReference>
<organism evidence="2 3">
    <name type="scientific">Thalassospira lucentensis</name>
    <dbReference type="NCBI Taxonomy" id="168935"/>
    <lineage>
        <taxon>Bacteria</taxon>
        <taxon>Pseudomonadati</taxon>
        <taxon>Pseudomonadota</taxon>
        <taxon>Alphaproteobacteria</taxon>
        <taxon>Rhodospirillales</taxon>
        <taxon>Thalassospiraceae</taxon>
        <taxon>Thalassospira</taxon>
    </lineage>
</organism>
<dbReference type="Pfam" id="PF03009">
    <property type="entry name" value="GDPD"/>
    <property type="match status" value="1"/>
</dbReference>
<evidence type="ECO:0000313" key="2">
    <source>
        <dbReference type="EMBL" id="KZB63484.1"/>
    </source>
</evidence>
<dbReference type="AlphaFoldDB" id="A0A154L3Q7"/>
<dbReference type="PROSITE" id="PS51704">
    <property type="entry name" value="GP_PDE"/>
    <property type="match status" value="1"/>
</dbReference>
<evidence type="ECO:0000259" key="1">
    <source>
        <dbReference type="PROSITE" id="PS51704"/>
    </source>
</evidence>
<dbReference type="InterPro" id="IPR017946">
    <property type="entry name" value="PLC-like_Pdiesterase_TIM-brl"/>
</dbReference>
<name>A0A154L3Q7_9PROT</name>
<gene>
    <name evidence="2" type="ORF">AUP42_20690</name>
</gene>
<dbReference type="OrthoDB" id="9787897at2"/>
<reference evidence="2 3" key="1">
    <citation type="submission" date="2015-12" db="EMBL/GenBank/DDBJ databases">
        <title>Genome sequence of Thalassospira lucentensis MCCC 1A02072.</title>
        <authorList>
            <person name="Lu L."/>
            <person name="Lai Q."/>
            <person name="Shao Z."/>
            <person name="Qian P."/>
        </authorList>
    </citation>
    <scope>NUCLEOTIDE SEQUENCE [LARGE SCALE GENOMIC DNA]</scope>
    <source>
        <strain evidence="2 3">MCCC 1A02072</strain>
    </source>
</reference>
<sequence>MIEIPHIVAHRGASIEAPENTIAAFRVAGARKAKWIECDVTLSADNQCVLIHDDTLERTTNGTGPIHMQPLSVLRELDAGSWFSDIYKGERIPTLSDTLETLFFMDMGANLEIKPSGCDPVRLCQEVAKELGRAKKLPILLSSFDDIAVAEIRRLLPDMPCGWLLETLPDNWNDGYTRLGASALHIDHKALDPEKAAEIVAANVPLVCYTVNDPARAKELFGWGVTSVITDDPAKMIAAIPRHPNPQGRNK</sequence>
<protein>
    <submittedName>
        <fullName evidence="2">Glycerophosphodiester phosphodiesterase</fullName>
    </submittedName>
</protein>
<dbReference type="Proteomes" id="UP000076335">
    <property type="component" value="Unassembled WGS sequence"/>
</dbReference>
<dbReference type="InterPro" id="IPR030395">
    <property type="entry name" value="GP_PDE_dom"/>
</dbReference>
<dbReference type="GO" id="GO:0008081">
    <property type="term" value="F:phosphoric diester hydrolase activity"/>
    <property type="evidence" value="ECO:0007669"/>
    <property type="project" value="InterPro"/>
</dbReference>
<dbReference type="PANTHER" id="PTHR46211">
    <property type="entry name" value="GLYCEROPHOSPHORYL DIESTER PHOSPHODIESTERASE"/>
    <property type="match status" value="1"/>
</dbReference>
<dbReference type="GO" id="GO:0006629">
    <property type="term" value="P:lipid metabolic process"/>
    <property type="evidence" value="ECO:0007669"/>
    <property type="project" value="InterPro"/>
</dbReference>
<dbReference type="EMBL" id="LPVY01000014">
    <property type="protein sequence ID" value="KZB63484.1"/>
    <property type="molecule type" value="Genomic_DNA"/>
</dbReference>
<evidence type="ECO:0000313" key="3">
    <source>
        <dbReference type="Proteomes" id="UP000076335"/>
    </source>
</evidence>
<dbReference type="Gene3D" id="3.20.20.190">
    <property type="entry name" value="Phosphatidylinositol (PI) phosphodiesterase"/>
    <property type="match status" value="1"/>
</dbReference>
<comment type="caution">
    <text evidence="2">The sequence shown here is derived from an EMBL/GenBank/DDBJ whole genome shotgun (WGS) entry which is preliminary data.</text>
</comment>
<dbReference type="PANTHER" id="PTHR46211:SF1">
    <property type="entry name" value="GLYCEROPHOSPHODIESTER PHOSPHODIESTERASE, CYTOPLASMIC"/>
    <property type="match status" value="1"/>
</dbReference>